<keyword evidence="7" id="KW-1185">Reference proteome</keyword>
<dbReference type="PANTHER" id="PTHR12358">
    <property type="entry name" value="SPHINGOSINE KINASE"/>
    <property type="match status" value="1"/>
</dbReference>
<dbReference type="Gene3D" id="3.40.50.10330">
    <property type="entry name" value="Probable inorganic polyphosphate/atp-NAD kinase, domain 1"/>
    <property type="match status" value="1"/>
</dbReference>
<keyword evidence="3 6" id="KW-0418">Kinase</keyword>
<dbReference type="InterPro" id="IPR016064">
    <property type="entry name" value="NAD/diacylglycerol_kinase_sf"/>
</dbReference>
<dbReference type="InterPro" id="IPR045540">
    <property type="entry name" value="YegS/DAGK_C"/>
</dbReference>
<evidence type="ECO:0000256" key="2">
    <source>
        <dbReference type="ARBA" id="ARBA00022741"/>
    </source>
</evidence>
<dbReference type="STRING" id="623280.SAMN05660226_01072"/>
<accession>A0A1T5AUL6</accession>
<dbReference type="PANTHER" id="PTHR12358:SF54">
    <property type="entry name" value="SPHINGOSINE KINASE RELATED PROTEIN"/>
    <property type="match status" value="1"/>
</dbReference>
<dbReference type="SMART" id="SM00046">
    <property type="entry name" value="DAGKc"/>
    <property type="match status" value="1"/>
</dbReference>
<dbReference type="GO" id="GO:0016301">
    <property type="term" value="F:kinase activity"/>
    <property type="evidence" value="ECO:0007669"/>
    <property type="project" value="UniProtKB-KW"/>
</dbReference>
<proteinExistence type="predicted"/>
<dbReference type="GO" id="GO:0005524">
    <property type="term" value="F:ATP binding"/>
    <property type="evidence" value="ECO:0007669"/>
    <property type="project" value="UniProtKB-KW"/>
</dbReference>
<feature type="domain" description="DAGKc" evidence="5">
    <location>
        <begin position="29"/>
        <end position="156"/>
    </location>
</feature>
<evidence type="ECO:0000256" key="3">
    <source>
        <dbReference type="ARBA" id="ARBA00022777"/>
    </source>
</evidence>
<protein>
    <submittedName>
        <fullName evidence="6">Diacylglycerol kinase family enzyme</fullName>
    </submittedName>
</protein>
<dbReference type="InterPro" id="IPR050187">
    <property type="entry name" value="Lipid_Phosphate_FormReg"/>
</dbReference>
<dbReference type="Gene3D" id="2.60.200.40">
    <property type="match status" value="1"/>
</dbReference>
<organism evidence="6 7">
    <name type="scientific">Parapedobacter luteus</name>
    <dbReference type="NCBI Taxonomy" id="623280"/>
    <lineage>
        <taxon>Bacteria</taxon>
        <taxon>Pseudomonadati</taxon>
        <taxon>Bacteroidota</taxon>
        <taxon>Sphingobacteriia</taxon>
        <taxon>Sphingobacteriales</taxon>
        <taxon>Sphingobacteriaceae</taxon>
        <taxon>Parapedobacter</taxon>
    </lineage>
</organism>
<evidence type="ECO:0000313" key="7">
    <source>
        <dbReference type="Proteomes" id="UP000190541"/>
    </source>
</evidence>
<dbReference type="AlphaFoldDB" id="A0A1T5AUL6"/>
<sequence length="331" mass="37101">MRYERCYVTNKSSRFFVLSKNEKELSNMEVSRHAHLLHNPKAGDGDHMKEELMQTIVSCGFTCQYSSTKEKQWGRLKAKTALVVIAGGDGTVRQVMKRLLARRLLDKRLTVAILPAGTANNFAKTLGASSALAGLSRTIAEWNVKKIDVGAISNVPDANFFLEGAGMGIFPKLIKEMKETDHNEVETADDELDVALDKLIEITERYTPKWARITVDGVLYEGDYLLVEVLNIKSVGPNLELAPQADPTDGKFQVALLKEADRDAFLKYLHALKKPTSKKRLNLPLQLIEARQEITITADNRLIHVDDELIAIKRRRLIKVEVRPGIIDVIV</sequence>
<keyword evidence="4" id="KW-0067">ATP-binding</keyword>
<evidence type="ECO:0000256" key="4">
    <source>
        <dbReference type="ARBA" id="ARBA00022840"/>
    </source>
</evidence>
<dbReference type="InterPro" id="IPR017438">
    <property type="entry name" value="ATP-NAD_kinase_N"/>
</dbReference>
<dbReference type="SUPFAM" id="SSF111331">
    <property type="entry name" value="NAD kinase/diacylglycerol kinase-like"/>
    <property type="match status" value="1"/>
</dbReference>
<name>A0A1T5AUL6_9SPHI</name>
<evidence type="ECO:0000259" key="5">
    <source>
        <dbReference type="PROSITE" id="PS50146"/>
    </source>
</evidence>
<dbReference type="PROSITE" id="PS50146">
    <property type="entry name" value="DAGK"/>
    <property type="match status" value="1"/>
</dbReference>
<keyword evidence="1" id="KW-0808">Transferase</keyword>
<dbReference type="InterPro" id="IPR001206">
    <property type="entry name" value="Diacylglycerol_kinase_cat_dom"/>
</dbReference>
<dbReference type="EMBL" id="FUYS01000002">
    <property type="protein sequence ID" value="SKB38646.1"/>
    <property type="molecule type" value="Genomic_DNA"/>
</dbReference>
<dbReference type="Proteomes" id="UP000190541">
    <property type="component" value="Unassembled WGS sequence"/>
</dbReference>
<gene>
    <name evidence="6" type="ORF">SAMN05660226_01072</name>
</gene>
<dbReference type="Pfam" id="PF19279">
    <property type="entry name" value="YegS_C"/>
    <property type="match status" value="1"/>
</dbReference>
<reference evidence="6 7" key="1">
    <citation type="submission" date="2017-02" db="EMBL/GenBank/DDBJ databases">
        <authorList>
            <person name="Peterson S.W."/>
        </authorList>
    </citation>
    <scope>NUCLEOTIDE SEQUENCE [LARGE SCALE GENOMIC DNA]</scope>
    <source>
        <strain evidence="6 7">DSM 22899</strain>
    </source>
</reference>
<dbReference type="Pfam" id="PF00781">
    <property type="entry name" value="DAGK_cat"/>
    <property type="match status" value="1"/>
</dbReference>
<evidence type="ECO:0000256" key="1">
    <source>
        <dbReference type="ARBA" id="ARBA00022679"/>
    </source>
</evidence>
<evidence type="ECO:0000313" key="6">
    <source>
        <dbReference type="EMBL" id="SKB38646.1"/>
    </source>
</evidence>
<keyword evidence="2" id="KW-0547">Nucleotide-binding</keyword>